<dbReference type="PANTHER" id="PTHR11076">
    <property type="entry name" value="DNA REPAIR POLYMERASE UMUC / TRANSFERASE FAMILY MEMBER"/>
    <property type="match status" value="1"/>
</dbReference>
<dbReference type="GO" id="GO:0003887">
    <property type="term" value="F:DNA-directed DNA polymerase activity"/>
    <property type="evidence" value="ECO:0007669"/>
    <property type="project" value="TreeGrafter"/>
</dbReference>
<dbReference type="AlphaFoldDB" id="A0A1F5ZSX4"/>
<feature type="domain" description="UmuC" evidence="2">
    <location>
        <begin position="12"/>
        <end position="221"/>
    </location>
</feature>
<dbReference type="Gene3D" id="3.40.1170.60">
    <property type="match status" value="1"/>
</dbReference>
<evidence type="ECO:0000256" key="1">
    <source>
        <dbReference type="ARBA" id="ARBA00010945"/>
    </source>
</evidence>
<accession>A0A1F5ZSX4</accession>
<name>A0A1F5ZSX4_9BACT</name>
<dbReference type="InterPro" id="IPR036775">
    <property type="entry name" value="DNA_pol_Y-fam_lit_finger_sf"/>
</dbReference>
<dbReference type="GO" id="GO:0005829">
    <property type="term" value="C:cytosol"/>
    <property type="evidence" value="ECO:0007669"/>
    <property type="project" value="TreeGrafter"/>
</dbReference>
<dbReference type="InterPro" id="IPR050116">
    <property type="entry name" value="DNA_polymerase-Y"/>
</dbReference>
<dbReference type="InterPro" id="IPR043502">
    <property type="entry name" value="DNA/RNA_pol_sf"/>
</dbReference>
<dbReference type="SUPFAM" id="SSF100879">
    <property type="entry name" value="Lesion bypass DNA polymerase (Y-family), little finger domain"/>
    <property type="match status" value="1"/>
</dbReference>
<dbReference type="SUPFAM" id="SSF56672">
    <property type="entry name" value="DNA/RNA polymerases"/>
    <property type="match status" value="1"/>
</dbReference>
<organism evidence="3 4">
    <name type="scientific">Candidatus Gottesmanbacteria bacterium RIFCSPHIGHO2_02_FULL_39_11</name>
    <dbReference type="NCBI Taxonomy" id="1798382"/>
    <lineage>
        <taxon>Bacteria</taxon>
        <taxon>Candidatus Gottesmaniibacteriota</taxon>
    </lineage>
</organism>
<reference evidence="3 4" key="1">
    <citation type="journal article" date="2016" name="Nat. Commun.">
        <title>Thousands of microbial genomes shed light on interconnected biogeochemical processes in an aquifer system.</title>
        <authorList>
            <person name="Anantharaman K."/>
            <person name="Brown C.T."/>
            <person name="Hug L.A."/>
            <person name="Sharon I."/>
            <person name="Castelle C.J."/>
            <person name="Probst A.J."/>
            <person name="Thomas B.C."/>
            <person name="Singh A."/>
            <person name="Wilkins M.J."/>
            <person name="Karaoz U."/>
            <person name="Brodie E.L."/>
            <person name="Williams K.H."/>
            <person name="Hubbard S.S."/>
            <person name="Banfield J.F."/>
        </authorList>
    </citation>
    <scope>NUCLEOTIDE SEQUENCE [LARGE SCALE GENOMIC DNA]</scope>
</reference>
<dbReference type="GO" id="GO:0006281">
    <property type="term" value="P:DNA repair"/>
    <property type="evidence" value="ECO:0007669"/>
    <property type="project" value="InterPro"/>
</dbReference>
<evidence type="ECO:0000313" key="3">
    <source>
        <dbReference type="EMBL" id="OGG15473.1"/>
    </source>
</evidence>
<dbReference type="Pfam" id="PF11799">
    <property type="entry name" value="IMS_C"/>
    <property type="match status" value="1"/>
</dbReference>
<dbReference type="PROSITE" id="PS50173">
    <property type="entry name" value="UMUC"/>
    <property type="match status" value="1"/>
</dbReference>
<proteinExistence type="inferred from homology"/>
<comment type="caution">
    <text evidence="3">The sequence shown here is derived from an EMBL/GenBank/DDBJ whole genome shotgun (WGS) entry which is preliminary data.</text>
</comment>
<dbReference type="GO" id="GO:0009432">
    <property type="term" value="P:SOS response"/>
    <property type="evidence" value="ECO:0007669"/>
    <property type="project" value="TreeGrafter"/>
</dbReference>
<protein>
    <recommendedName>
        <fullName evidence="2">UmuC domain-containing protein</fullName>
    </recommendedName>
</protein>
<dbReference type="Gene3D" id="3.30.70.270">
    <property type="match status" value="1"/>
</dbReference>
<dbReference type="InterPro" id="IPR001126">
    <property type="entry name" value="UmuC"/>
</dbReference>
<dbReference type="Gene3D" id="3.30.1490.100">
    <property type="entry name" value="DNA polymerase, Y-family, little finger domain"/>
    <property type="match status" value="1"/>
</dbReference>
<dbReference type="InterPro" id="IPR017961">
    <property type="entry name" value="DNA_pol_Y-fam_little_finger"/>
</dbReference>
<evidence type="ECO:0000259" key="2">
    <source>
        <dbReference type="PROSITE" id="PS50173"/>
    </source>
</evidence>
<dbReference type="GO" id="GO:0003684">
    <property type="term" value="F:damaged DNA binding"/>
    <property type="evidence" value="ECO:0007669"/>
    <property type="project" value="InterPro"/>
</dbReference>
<dbReference type="STRING" id="1798382.A3D77_06510"/>
<dbReference type="InterPro" id="IPR043128">
    <property type="entry name" value="Rev_trsase/Diguanyl_cyclase"/>
</dbReference>
<dbReference type="GO" id="GO:0042276">
    <property type="term" value="P:error-prone translesion synthesis"/>
    <property type="evidence" value="ECO:0007669"/>
    <property type="project" value="TreeGrafter"/>
</dbReference>
<dbReference type="Proteomes" id="UP000176923">
    <property type="component" value="Unassembled WGS sequence"/>
</dbReference>
<comment type="similarity">
    <text evidence="1">Belongs to the DNA polymerase type-Y family.</text>
</comment>
<dbReference type="PANTHER" id="PTHR11076:SF33">
    <property type="entry name" value="DNA POLYMERASE KAPPA"/>
    <property type="match status" value="1"/>
</dbReference>
<dbReference type="Pfam" id="PF00817">
    <property type="entry name" value="IMS"/>
    <property type="match status" value="1"/>
</dbReference>
<dbReference type="EMBL" id="MFJL01000024">
    <property type="protein sequence ID" value="OGG15473.1"/>
    <property type="molecule type" value="Genomic_DNA"/>
</dbReference>
<evidence type="ECO:0000313" key="4">
    <source>
        <dbReference type="Proteomes" id="UP000176923"/>
    </source>
</evidence>
<gene>
    <name evidence="3" type="ORF">A3D77_06510</name>
</gene>
<sequence>MIYPINTSSPKIMHIDLNSCFATIEQQANPHLRGKPIVVAAYTTDSGCILSPSIEAKRLGIKTGMRVFEAKLICPNITVKFPDPDKYRDVHKKFMSIFKEYSPDVVAKSIDEAVIDFTTYMPRKSEKAKERKREVTNNQISFSPFLPFSLSPLIKIAREIKSRLRREVGEWISASVGIGMNRFLAKLGASIQKPDGLVYIDSSNLLEIYRRIKLLDFCGINIRTQTRLAAYGITTPLQFFHADSHFLHKVVFKSIVGFHWHLEIRGFEVTRREYDRKSYGQQYSIKNKTDDPRELLSILYRLTEKMGRRLRRAKFMANGIHVGCMYVDRTYLHEGKSYQSAVYTTHDLFKRAKDIFLSHFQNKKASLISVTSFNLVSVSVLQQELFRDSTKKMIVADAMDRINNRYGEYTIGPALMLNMKNKIYDRIAFGRSAIGE</sequence>